<dbReference type="FunFam" id="2.60.40.10:FF:001648">
    <property type="entry name" value="Immunoglobulin heavy variable 4-3"/>
    <property type="match status" value="1"/>
</dbReference>
<dbReference type="GO" id="GO:0019814">
    <property type="term" value="C:immunoglobulin complex"/>
    <property type="evidence" value="ECO:0007669"/>
    <property type="project" value="UniProtKB-KW"/>
</dbReference>
<feature type="domain" description="Ig-like" evidence="4">
    <location>
        <begin position="127"/>
        <end position="175"/>
    </location>
</feature>
<dbReference type="GO" id="GO:0002250">
    <property type="term" value="P:adaptive immune response"/>
    <property type="evidence" value="ECO:0007669"/>
    <property type="project" value="UniProtKB-KW"/>
</dbReference>
<dbReference type="Proteomes" id="UP000694395">
    <property type="component" value="Chromosome 13"/>
</dbReference>
<feature type="domain" description="Ig-like" evidence="4">
    <location>
        <begin position="6"/>
        <end position="111"/>
    </location>
</feature>
<proteinExistence type="predicted"/>
<name>A0A8C7NGZ0_ONCMY</name>
<dbReference type="SMART" id="SM00406">
    <property type="entry name" value="IGv"/>
    <property type="match status" value="1"/>
</dbReference>
<dbReference type="InterPro" id="IPR013106">
    <property type="entry name" value="Ig_V-set"/>
</dbReference>
<reference evidence="5" key="3">
    <citation type="submission" date="2025-09" db="UniProtKB">
        <authorList>
            <consortium name="Ensembl"/>
        </authorList>
    </citation>
    <scope>IDENTIFICATION</scope>
</reference>
<dbReference type="Pfam" id="PF07686">
    <property type="entry name" value="V-set"/>
    <property type="match status" value="1"/>
</dbReference>
<dbReference type="GeneTree" id="ENSGT01020000230358"/>
<dbReference type="Pfam" id="PF07654">
    <property type="entry name" value="C1-set"/>
    <property type="match status" value="1"/>
</dbReference>
<evidence type="ECO:0000313" key="6">
    <source>
        <dbReference type="Proteomes" id="UP000694395"/>
    </source>
</evidence>
<dbReference type="InterPro" id="IPR007110">
    <property type="entry name" value="Ig-like_dom"/>
</dbReference>
<accession>A0A8C7NGZ0</accession>
<dbReference type="Gene3D" id="2.60.40.10">
    <property type="entry name" value="Immunoglobulins"/>
    <property type="match status" value="2"/>
</dbReference>
<evidence type="ECO:0000313" key="5">
    <source>
        <dbReference type="Ensembl" id="ENSOMYP00000007468.2"/>
    </source>
</evidence>
<protein>
    <recommendedName>
        <fullName evidence="4">Ig-like domain-containing protein</fullName>
    </recommendedName>
</protein>
<dbReference type="InterPro" id="IPR003597">
    <property type="entry name" value="Ig_C1-set"/>
</dbReference>
<keyword evidence="1" id="KW-0391">Immunity</keyword>
<dbReference type="PROSITE" id="PS50835">
    <property type="entry name" value="IG_LIKE"/>
    <property type="match status" value="2"/>
</dbReference>
<evidence type="ECO:0000259" key="4">
    <source>
        <dbReference type="PROSITE" id="PS50835"/>
    </source>
</evidence>
<keyword evidence="3" id="KW-1280">Immunoglobulin</keyword>
<dbReference type="PANTHER" id="PTHR23266">
    <property type="entry name" value="IMMUNOGLOBULIN HEAVY CHAIN"/>
    <property type="match status" value="1"/>
</dbReference>
<dbReference type="SUPFAM" id="SSF48726">
    <property type="entry name" value="Immunoglobulin"/>
    <property type="match status" value="2"/>
</dbReference>
<reference evidence="5" key="2">
    <citation type="submission" date="2025-08" db="UniProtKB">
        <authorList>
            <consortium name="Ensembl"/>
        </authorList>
    </citation>
    <scope>IDENTIFICATION</scope>
</reference>
<evidence type="ECO:0000256" key="3">
    <source>
        <dbReference type="ARBA" id="ARBA00043265"/>
    </source>
</evidence>
<organism evidence="5 6">
    <name type="scientific">Oncorhynchus mykiss</name>
    <name type="common">Rainbow trout</name>
    <name type="synonym">Salmo gairdneri</name>
    <dbReference type="NCBI Taxonomy" id="8022"/>
    <lineage>
        <taxon>Eukaryota</taxon>
        <taxon>Metazoa</taxon>
        <taxon>Chordata</taxon>
        <taxon>Craniata</taxon>
        <taxon>Vertebrata</taxon>
        <taxon>Euteleostomi</taxon>
        <taxon>Actinopterygii</taxon>
        <taxon>Neopterygii</taxon>
        <taxon>Teleostei</taxon>
        <taxon>Protacanthopterygii</taxon>
        <taxon>Salmoniformes</taxon>
        <taxon>Salmonidae</taxon>
        <taxon>Salmoninae</taxon>
        <taxon>Oncorhynchus</taxon>
    </lineage>
</organism>
<dbReference type="InterPro" id="IPR036179">
    <property type="entry name" value="Ig-like_dom_sf"/>
</dbReference>
<evidence type="ECO:0000256" key="2">
    <source>
        <dbReference type="ARBA" id="ARBA00023130"/>
    </source>
</evidence>
<dbReference type="AlphaFoldDB" id="A0A8C7NGZ0"/>
<dbReference type="InterPro" id="IPR050199">
    <property type="entry name" value="IgHV"/>
</dbReference>
<dbReference type="Ensembl" id="ENSOMYT00000008317.2">
    <property type="protein sequence ID" value="ENSOMYP00000007468.2"/>
    <property type="gene ID" value="ENSOMYG00000003840.2"/>
</dbReference>
<evidence type="ECO:0000256" key="1">
    <source>
        <dbReference type="ARBA" id="ARBA00022859"/>
    </source>
</evidence>
<keyword evidence="6" id="KW-1185">Reference proteome</keyword>
<reference evidence="5" key="1">
    <citation type="submission" date="2020-07" db="EMBL/GenBank/DDBJ databases">
        <title>A long reads based de novo assembly of the rainbow trout Arlee double haploid line genome.</title>
        <authorList>
            <person name="Gao G."/>
            <person name="Palti Y."/>
        </authorList>
    </citation>
    <scope>NUCLEOTIDE SEQUENCE [LARGE SCALE GENOMIC DNA]</scope>
</reference>
<keyword evidence="2" id="KW-1064">Adaptive immunity</keyword>
<dbReference type="GO" id="GO:0005576">
    <property type="term" value="C:extracellular region"/>
    <property type="evidence" value="ECO:0007669"/>
    <property type="project" value="UniProtKB-ARBA"/>
</dbReference>
<dbReference type="InterPro" id="IPR013783">
    <property type="entry name" value="Ig-like_fold"/>
</dbReference>
<sequence length="175" mass="19675">FNFHIPITLLYREDVGKIYELTQPASLTVQPGQPLTISCKVSYSVSSYYTAWIRQPAGKTLEWIGYISSGGGTAYKDSLKNKFSITRDTSSNTLFLKGQSLQTEDTAVYYCNWPYGSELIEHPPVSPSLFVMTPSEEEMHDKTASFACLARDFSPKDHEITWLKNNKPIAKGVTF</sequence>